<dbReference type="PANTHER" id="PTHR43280">
    <property type="entry name" value="ARAC-FAMILY TRANSCRIPTIONAL REGULATOR"/>
    <property type="match status" value="1"/>
</dbReference>
<evidence type="ECO:0000313" key="6">
    <source>
        <dbReference type="Proteomes" id="UP000032633"/>
    </source>
</evidence>
<dbReference type="GO" id="GO:0043565">
    <property type="term" value="F:sequence-specific DNA binding"/>
    <property type="evidence" value="ECO:0007669"/>
    <property type="project" value="InterPro"/>
</dbReference>
<organism evidence="5 6">
    <name type="scientific">Paenibacillus beijingensis</name>
    <dbReference type="NCBI Taxonomy" id="1126833"/>
    <lineage>
        <taxon>Bacteria</taxon>
        <taxon>Bacillati</taxon>
        <taxon>Bacillota</taxon>
        <taxon>Bacilli</taxon>
        <taxon>Bacillales</taxon>
        <taxon>Paenibacillaceae</taxon>
        <taxon>Paenibacillus</taxon>
    </lineage>
</organism>
<dbReference type="KEGG" id="pbj:VN24_00620"/>
<dbReference type="PRINTS" id="PR00032">
    <property type="entry name" value="HTHARAC"/>
</dbReference>
<dbReference type="STRING" id="1126833.VN24_00620"/>
<gene>
    <name evidence="5" type="ORF">VN24_00620</name>
</gene>
<dbReference type="Pfam" id="PF17853">
    <property type="entry name" value="GGDEF_2"/>
    <property type="match status" value="1"/>
</dbReference>
<dbReference type="InterPro" id="IPR009057">
    <property type="entry name" value="Homeodomain-like_sf"/>
</dbReference>
<dbReference type="OrthoDB" id="324626at2"/>
<dbReference type="PROSITE" id="PS01124">
    <property type="entry name" value="HTH_ARAC_FAMILY_2"/>
    <property type="match status" value="1"/>
</dbReference>
<evidence type="ECO:0000256" key="2">
    <source>
        <dbReference type="ARBA" id="ARBA00023125"/>
    </source>
</evidence>
<dbReference type="EMBL" id="CP011058">
    <property type="protein sequence ID" value="AJY73403.1"/>
    <property type="molecule type" value="Genomic_DNA"/>
</dbReference>
<dbReference type="AlphaFoldDB" id="A0A0D5NEQ2"/>
<dbReference type="SMART" id="SM00342">
    <property type="entry name" value="HTH_ARAC"/>
    <property type="match status" value="1"/>
</dbReference>
<keyword evidence="3" id="KW-0804">Transcription</keyword>
<dbReference type="PROSITE" id="PS00041">
    <property type="entry name" value="HTH_ARAC_FAMILY_1"/>
    <property type="match status" value="1"/>
</dbReference>
<reference evidence="5 6" key="1">
    <citation type="journal article" date="2015" name="J. Biotechnol.">
        <title>Complete genome sequence of Paenibacillus beijingensis 7188(T) (=DSM 24997(T)), a novel rhizobacterium from jujube garden soil.</title>
        <authorList>
            <person name="Kwak Y."/>
            <person name="Shin J.H."/>
        </authorList>
    </citation>
    <scope>NUCLEOTIDE SEQUENCE [LARGE SCALE GENOMIC DNA]</scope>
    <source>
        <strain evidence="5 6">DSM 24997</strain>
    </source>
</reference>
<dbReference type="InterPro" id="IPR018060">
    <property type="entry name" value="HTH_AraC"/>
</dbReference>
<keyword evidence="2" id="KW-0238">DNA-binding</keyword>
<accession>A0A0D5NEQ2</accession>
<proteinExistence type="predicted"/>
<keyword evidence="1" id="KW-0805">Transcription regulation</keyword>
<protein>
    <submittedName>
        <fullName evidence="5">AraC family transcriptional regulator</fullName>
    </submittedName>
</protein>
<dbReference type="InterPro" id="IPR041522">
    <property type="entry name" value="CdaR_GGDEF"/>
</dbReference>
<dbReference type="Gene3D" id="1.10.10.60">
    <property type="entry name" value="Homeodomain-like"/>
    <property type="match status" value="2"/>
</dbReference>
<evidence type="ECO:0000313" key="5">
    <source>
        <dbReference type="EMBL" id="AJY73403.1"/>
    </source>
</evidence>
<dbReference type="SUPFAM" id="SSF46689">
    <property type="entry name" value="Homeodomain-like"/>
    <property type="match status" value="2"/>
</dbReference>
<dbReference type="GO" id="GO:0003700">
    <property type="term" value="F:DNA-binding transcription factor activity"/>
    <property type="evidence" value="ECO:0007669"/>
    <property type="project" value="InterPro"/>
</dbReference>
<evidence type="ECO:0000256" key="3">
    <source>
        <dbReference type="ARBA" id="ARBA00023163"/>
    </source>
</evidence>
<evidence type="ECO:0000259" key="4">
    <source>
        <dbReference type="PROSITE" id="PS01124"/>
    </source>
</evidence>
<dbReference type="InterPro" id="IPR020449">
    <property type="entry name" value="Tscrpt_reg_AraC-type_HTH"/>
</dbReference>
<name>A0A0D5NEQ2_9BACL</name>
<sequence>MTFKTAQAAFAQLLITGTLVHEAAYDDMRRALEIDANPNTVLVVSIDRYPELAVGMPIEWRIEIGRTLVQAIVKSISEPFLWVWTEEGIMAVLLELQQAHNPQLNLDKRPMSIVRKIQNIIDTQGFSVSVGIGSRYDNPYMLFHSYEEAKKSMVNRFFQGNRIVYQFDQETAREPKLTNPITPEEKMELLARVRIGDEEGSVNHLKILLERAAHSYKFNVDMFKSEALDLIMSLSRLAVDMGGDASEILSENARIIQSLVGTVRYNNFVSKLCDYWREIAKQVGQAGGFEASPIIRAAIKYIKENHAQKLTLKKMAEYCHVNAYYLAHLFKKETGMSCIDFLTKIRIEKSAFLLETTEMTVQQIAIQVGFQDANYFSRKFKKMMSCSPSSYREARLC</sequence>
<feature type="domain" description="HTH araC/xylS-type" evidence="4">
    <location>
        <begin position="296"/>
        <end position="394"/>
    </location>
</feature>
<dbReference type="RefSeq" id="WP_045668838.1">
    <property type="nucleotide sequence ID" value="NZ_CP011058.1"/>
</dbReference>
<dbReference type="Pfam" id="PF12833">
    <property type="entry name" value="HTH_18"/>
    <property type="match status" value="1"/>
</dbReference>
<dbReference type="Proteomes" id="UP000032633">
    <property type="component" value="Chromosome"/>
</dbReference>
<dbReference type="InterPro" id="IPR018062">
    <property type="entry name" value="HTH_AraC-typ_CS"/>
</dbReference>
<keyword evidence="6" id="KW-1185">Reference proteome</keyword>
<dbReference type="PATRIC" id="fig|1126833.4.peg.144"/>
<reference evidence="6" key="2">
    <citation type="submission" date="2015-03" db="EMBL/GenBank/DDBJ databases">
        <title>Genome sequence of Paenibacillus beijingensis strain DSM 24997T.</title>
        <authorList>
            <person name="Kwak Y."/>
            <person name="Shin J.-H."/>
        </authorList>
    </citation>
    <scope>NUCLEOTIDE SEQUENCE [LARGE SCALE GENOMIC DNA]</scope>
    <source>
        <strain evidence="6">DSM 24997</strain>
    </source>
</reference>
<dbReference type="HOGENOM" id="CLU_694149_0_0_9"/>
<evidence type="ECO:0000256" key="1">
    <source>
        <dbReference type="ARBA" id="ARBA00023015"/>
    </source>
</evidence>
<dbReference type="PANTHER" id="PTHR43280:SF28">
    <property type="entry name" value="HTH-TYPE TRANSCRIPTIONAL ACTIVATOR RHAS"/>
    <property type="match status" value="1"/>
</dbReference>